<name>A0AAF0F8Z8_9BASI</name>
<evidence type="ECO:0000256" key="4">
    <source>
        <dbReference type="ARBA" id="ARBA00023136"/>
    </source>
</evidence>
<feature type="transmembrane region" description="Helical" evidence="5">
    <location>
        <begin position="416"/>
        <end position="437"/>
    </location>
</feature>
<proteinExistence type="predicted"/>
<feature type="transmembrane region" description="Helical" evidence="5">
    <location>
        <begin position="242"/>
        <end position="259"/>
    </location>
</feature>
<dbReference type="PANTHER" id="PTHR23502">
    <property type="entry name" value="MAJOR FACILITATOR SUPERFAMILY"/>
    <property type="match status" value="1"/>
</dbReference>
<evidence type="ECO:0000256" key="5">
    <source>
        <dbReference type="SAM" id="Phobius"/>
    </source>
</evidence>
<keyword evidence="4 5" id="KW-0472">Membrane</keyword>
<feature type="transmembrane region" description="Helical" evidence="5">
    <location>
        <begin position="141"/>
        <end position="159"/>
    </location>
</feature>
<sequence>MSFVLKNTAFGDLLHLISRGKLVQSETQKRDLSELDSHFTRDAETNELIVDWYGENDPECPYNWPTWYKCWVTFLIFFMTMSVYMGSSVVSPSILAMANEFGVSQTTATLTMSLFVWGYGIGPLFLSPITEISWIGRNGPYIVGLGIFTILQIPTALVNNIAGMLVLRFLAGFFGSPVLGTGGASVGDMWRMDAGFPNALAFYAWGGCGGPALGPLLVSFAVEDLGWRWSFWPLLCLNGLNWILLFFALPETSSITILTRRAKQIRSLKGNLEYRSAGEISDRKLTAGELFSATLYRPFLLTVTEPVLMCTNLYISLVYGIMYCFFEAYPLTLQGNHGFSAGTLGVSYVSGFIACGLVLIFYCIYNNKVVLKRFREGAWKPEYRMEPAFVGGVIFPISMFWFGWTSYSSVHWISPVIAFGAFIISAFLLFQGLMAYLGENFPRYMASVFASNGLFRAMVGGAFPLFATQMFDKMTLQGGCSMLGGMALFLLPVIVIFYTYGAKLRSMSKNAGMGEAQEEEDIEKGEMPTSN</sequence>
<gene>
    <name evidence="6" type="ORF">MPSI1_001552</name>
</gene>
<feature type="transmembrane region" description="Helical" evidence="5">
    <location>
        <begin position="307"/>
        <end position="326"/>
    </location>
</feature>
<comment type="subcellular location">
    <subcellularLocation>
        <location evidence="1">Membrane</location>
        <topology evidence="1">Multi-pass membrane protein</topology>
    </subcellularLocation>
</comment>
<dbReference type="Pfam" id="PF07690">
    <property type="entry name" value="MFS_1"/>
    <property type="match status" value="1"/>
</dbReference>
<protein>
    <recommendedName>
        <fullName evidence="8">Major facilitator superfamily (MFS) profile domain-containing protein</fullName>
    </recommendedName>
</protein>
<evidence type="ECO:0000256" key="1">
    <source>
        <dbReference type="ARBA" id="ARBA00004141"/>
    </source>
</evidence>
<dbReference type="InterPro" id="IPR036259">
    <property type="entry name" value="MFS_trans_sf"/>
</dbReference>
<evidence type="ECO:0000256" key="2">
    <source>
        <dbReference type="ARBA" id="ARBA00022692"/>
    </source>
</evidence>
<feature type="transmembrane region" description="Helical" evidence="5">
    <location>
        <begin position="346"/>
        <end position="365"/>
    </location>
</feature>
<evidence type="ECO:0000313" key="7">
    <source>
        <dbReference type="Proteomes" id="UP001214628"/>
    </source>
</evidence>
<dbReference type="GO" id="GO:0015244">
    <property type="term" value="F:fluconazole transmembrane transporter activity"/>
    <property type="evidence" value="ECO:0007669"/>
    <property type="project" value="TreeGrafter"/>
</dbReference>
<feature type="transmembrane region" description="Helical" evidence="5">
    <location>
        <begin position="482"/>
        <end position="500"/>
    </location>
</feature>
<keyword evidence="7" id="KW-1185">Reference proteome</keyword>
<dbReference type="SUPFAM" id="SSF103473">
    <property type="entry name" value="MFS general substrate transporter"/>
    <property type="match status" value="1"/>
</dbReference>
<organism evidence="6 7">
    <name type="scientific">Malassezia psittaci</name>
    <dbReference type="NCBI Taxonomy" id="1821823"/>
    <lineage>
        <taxon>Eukaryota</taxon>
        <taxon>Fungi</taxon>
        <taxon>Dikarya</taxon>
        <taxon>Basidiomycota</taxon>
        <taxon>Ustilaginomycotina</taxon>
        <taxon>Malasseziomycetes</taxon>
        <taxon>Malasseziales</taxon>
        <taxon>Malasseziaceae</taxon>
        <taxon>Malassezia</taxon>
    </lineage>
</organism>
<reference evidence="6" key="1">
    <citation type="submission" date="2023-02" db="EMBL/GenBank/DDBJ databases">
        <title>Mating type loci evolution in Malassezia.</title>
        <authorList>
            <person name="Coelho M.A."/>
        </authorList>
    </citation>
    <scope>NUCLEOTIDE SEQUENCE</scope>
    <source>
        <strain evidence="6">CBS 14136</strain>
    </source>
</reference>
<dbReference type="GO" id="GO:0005886">
    <property type="term" value="C:plasma membrane"/>
    <property type="evidence" value="ECO:0007669"/>
    <property type="project" value="TreeGrafter"/>
</dbReference>
<dbReference type="EMBL" id="CP118376">
    <property type="protein sequence ID" value="WFD42902.1"/>
    <property type="molecule type" value="Genomic_DNA"/>
</dbReference>
<dbReference type="InterPro" id="IPR011701">
    <property type="entry name" value="MFS"/>
</dbReference>
<dbReference type="PANTHER" id="PTHR23502:SF23">
    <property type="entry name" value="FLUCONAZOLE RESISTANCE PROTEIN 1"/>
    <property type="match status" value="1"/>
</dbReference>
<dbReference type="Gene3D" id="1.20.1250.20">
    <property type="entry name" value="MFS general substrate transporter like domains"/>
    <property type="match status" value="1"/>
</dbReference>
<dbReference type="AlphaFoldDB" id="A0AAF0F8Z8"/>
<keyword evidence="2 5" id="KW-0812">Transmembrane</keyword>
<dbReference type="Proteomes" id="UP001214628">
    <property type="component" value="Chromosome 2"/>
</dbReference>
<feature type="transmembrane region" description="Helical" evidence="5">
    <location>
        <begin position="444"/>
        <end position="467"/>
    </location>
</feature>
<feature type="transmembrane region" description="Helical" evidence="5">
    <location>
        <begin position="386"/>
        <end position="404"/>
    </location>
</feature>
<dbReference type="GO" id="GO:1990961">
    <property type="term" value="P:xenobiotic detoxification by transmembrane export across the plasma membrane"/>
    <property type="evidence" value="ECO:0007669"/>
    <property type="project" value="TreeGrafter"/>
</dbReference>
<accession>A0AAF0F8Z8</accession>
<evidence type="ECO:0000256" key="3">
    <source>
        <dbReference type="ARBA" id="ARBA00022989"/>
    </source>
</evidence>
<dbReference type="CDD" id="cd17323">
    <property type="entry name" value="MFS_Tpo1_MDR_like"/>
    <property type="match status" value="1"/>
</dbReference>
<evidence type="ECO:0008006" key="8">
    <source>
        <dbReference type="Google" id="ProtNLM"/>
    </source>
</evidence>
<feature type="transmembrane region" description="Helical" evidence="5">
    <location>
        <begin position="199"/>
        <end position="222"/>
    </location>
</feature>
<feature type="transmembrane region" description="Helical" evidence="5">
    <location>
        <begin position="71"/>
        <end position="90"/>
    </location>
</feature>
<evidence type="ECO:0000313" key="6">
    <source>
        <dbReference type="EMBL" id="WFD42902.1"/>
    </source>
</evidence>
<dbReference type="FunFam" id="1.20.1250.20:FF:000011">
    <property type="entry name" value="MFS multidrug transporter, putative"/>
    <property type="match status" value="1"/>
</dbReference>
<feature type="transmembrane region" description="Helical" evidence="5">
    <location>
        <begin position="110"/>
        <end position="129"/>
    </location>
</feature>
<feature type="transmembrane region" description="Helical" evidence="5">
    <location>
        <begin position="165"/>
        <end position="187"/>
    </location>
</feature>
<keyword evidence="3 5" id="KW-1133">Transmembrane helix</keyword>